<dbReference type="Proteomes" id="UP000054324">
    <property type="component" value="Unassembled WGS sequence"/>
</dbReference>
<evidence type="ECO:0000313" key="2">
    <source>
        <dbReference type="Proteomes" id="UP000054324"/>
    </source>
</evidence>
<sequence>MRPNEQKGYGGWMNSLKVEIFGRYKINGSPLLYTPAYAQRHSKEFASLKLSVCEGVKYVYILGGDVTQEDIKNCNIFVSRGKVLDSSSSGWPVELTLQMVMDRYFLDLYNGSRTELVNYLSAIYTQLQPIVGGNEAFTDGPGFSMCFLEATPSDSLTYTDDKKSDRTISQSGQTSQTDLYRVDEITQDLSLHSQNNQEFETASSAVSKDESKEYITSCILSVTTENDAAEVKSREPLAELCLELVFRVPTQKMIPDGQQNVVKHLASVYLELRPEVEDTEAFSKEVQFFGKLRSAKRDFHYVPNIAFYGEKTKKSTEVGLKTKLPS</sequence>
<organism evidence="1 2">
    <name type="scientific">Opisthorchis viverrini</name>
    <name type="common">Southeast Asian liver fluke</name>
    <dbReference type="NCBI Taxonomy" id="6198"/>
    <lineage>
        <taxon>Eukaryota</taxon>
        <taxon>Metazoa</taxon>
        <taxon>Spiralia</taxon>
        <taxon>Lophotrochozoa</taxon>
        <taxon>Platyhelminthes</taxon>
        <taxon>Trematoda</taxon>
        <taxon>Digenea</taxon>
        <taxon>Opisthorchiida</taxon>
        <taxon>Opisthorchiata</taxon>
        <taxon>Opisthorchiidae</taxon>
        <taxon>Opisthorchis</taxon>
    </lineage>
</organism>
<dbReference type="AlphaFoldDB" id="A0A074ZVK0"/>
<dbReference type="OrthoDB" id="10348322at2759"/>
<protein>
    <submittedName>
        <fullName evidence="1">Uncharacterized protein</fullName>
    </submittedName>
</protein>
<dbReference type="RefSeq" id="XP_009166286.1">
    <property type="nucleotide sequence ID" value="XM_009168022.1"/>
</dbReference>
<name>A0A074ZVK0_OPIVI</name>
<evidence type="ECO:0000313" key="1">
    <source>
        <dbReference type="EMBL" id="KER29917.1"/>
    </source>
</evidence>
<gene>
    <name evidence="1" type="ORF">T265_03510</name>
</gene>
<dbReference type="EMBL" id="KL596669">
    <property type="protein sequence ID" value="KER29917.1"/>
    <property type="molecule type" value="Genomic_DNA"/>
</dbReference>
<reference evidence="1 2" key="1">
    <citation type="submission" date="2013-11" db="EMBL/GenBank/DDBJ databases">
        <title>Opisthorchis viverrini - life in the bile duct.</title>
        <authorList>
            <person name="Young N.D."/>
            <person name="Nagarajan N."/>
            <person name="Lin S.J."/>
            <person name="Korhonen P.K."/>
            <person name="Jex A.R."/>
            <person name="Hall R.S."/>
            <person name="Safavi-Hemami H."/>
            <person name="Kaewkong W."/>
            <person name="Bertrand D."/>
            <person name="Gao S."/>
            <person name="Seet Q."/>
            <person name="Wongkham S."/>
            <person name="Teh B.T."/>
            <person name="Wongkham C."/>
            <person name="Intapan P.M."/>
            <person name="Maleewong W."/>
            <person name="Yang X."/>
            <person name="Hu M."/>
            <person name="Wang Z."/>
            <person name="Hofmann A."/>
            <person name="Sternberg P.W."/>
            <person name="Tan P."/>
            <person name="Wang J."/>
            <person name="Gasser R.B."/>
        </authorList>
    </citation>
    <scope>NUCLEOTIDE SEQUENCE [LARGE SCALE GENOMIC DNA]</scope>
</reference>
<proteinExistence type="predicted"/>
<keyword evidence="2" id="KW-1185">Reference proteome</keyword>
<dbReference type="GeneID" id="20317697"/>
<dbReference type="KEGG" id="ovi:T265_03510"/>
<accession>A0A074ZVK0</accession>
<dbReference type="CTD" id="20317697"/>